<dbReference type="EMBL" id="OU900095">
    <property type="protein sequence ID" value="CAG9858993.1"/>
    <property type="molecule type" value="Genomic_DNA"/>
</dbReference>
<keyword evidence="1" id="KW-0812">Transmembrane</keyword>
<organism evidence="3 4">
    <name type="scientific">Phyllotreta striolata</name>
    <name type="common">Striped flea beetle</name>
    <name type="synonym">Crioceris striolata</name>
    <dbReference type="NCBI Taxonomy" id="444603"/>
    <lineage>
        <taxon>Eukaryota</taxon>
        <taxon>Metazoa</taxon>
        <taxon>Ecdysozoa</taxon>
        <taxon>Arthropoda</taxon>
        <taxon>Hexapoda</taxon>
        <taxon>Insecta</taxon>
        <taxon>Pterygota</taxon>
        <taxon>Neoptera</taxon>
        <taxon>Endopterygota</taxon>
        <taxon>Coleoptera</taxon>
        <taxon>Polyphaga</taxon>
        <taxon>Cucujiformia</taxon>
        <taxon>Chrysomeloidea</taxon>
        <taxon>Chrysomelidae</taxon>
        <taxon>Galerucinae</taxon>
        <taxon>Alticini</taxon>
        <taxon>Phyllotreta</taxon>
    </lineage>
</organism>
<gene>
    <name evidence="3" type="ORF">PHYEVI_LOCUS5379</name>
</gene>
<dbReference type="OrthoDB" id="6499973at2759"/>
<dbReference type="AlphaFoldDB" id="A0A9N9TI29"/>
<accession>A0A9N9TI29</accession>
<dbReference type="InterPro" id="IPR050327">
    <property type="entry name" value="Proton-linked_MCT"/>
</dbReference>
<keyword evidence="1" id="KW-0472">Membrane</keyword>
<name>A0A9N9TI29_PHYSR</name>
<protein>
    <submittedName>
        <fullName evidence="3">Uncharacterized protein</fullName>
    </submittedName>
</protein>
<evidence type="ECO:0000313" key="3">
    <source>
        <dbReference type="EMBL" id="CAG9858993.1"/>
    </source>
</evidence>
<keyword evidence="2" id="KW-0732">Signal</keyword>
<keyword evidence="1" id="KW-1133">Transmembrane helix</keyword>
<feature type="chain" id="PRO_5040366324" evidence="2">
    <location>
        <begin position="31"/>
        <end position="259"/>
    </location>
</feature>
<dbReference type="Gene3D" id="1.20.1250.20">
    <property type="entry name" value="MFS general substrate transporter like domains"/>
    <property type="match status" value="1"/>
</dbReference>
<dbReference type="PANTHER" id="PTHR11360:SF309">
    <property type="entry name" value="MONOCARBOXYLATE TRANSPORTER 7-LIKE PROTEIN"/>
    <property type="match status" value="1"/>
</dbReference>
<feature type="transmembrane region" description="Helical" evidence="1">
    <location>
        <begin position="166"/>
        <end position="189"/>
    </location>
</feature>
<keyword evidence="4" id="KW-1185">Reference proteome</keyword>
<proteinExistence type="predicted"/>
<dbReference type="InterPro" id="IPR036259">
    <property type="entry name" value="MFS_trans_sf"/>
</dbReference>
<dbReference type="Proteomes" id="UP001153712">
    <property type="component" value="Chromosome 2"/>
</dbReference>
<feature type="transmembrane region" description="Helical" evidence="1">
    <location>
        <begin position="142"/>
        <end position="160"/>
    </location>
</feature>
<feature type="signal peptide" evidence="2">
    <location>
        <begin position="1"/>
        <end position="30"/>
    </location>
</feature>
<feature type="transmembrane region" description="Helical" evidence="1">
    <location>
        <begin position="201"/>
        <end position="219"/>
    </location>
</feature>
<dbReference type="GO" id="GO:0008028">
    <property type="term" value="F:monocarboxylic acid transmembrane transporter activity"/>
    <property type="evidence" value="ECO:0007669"/>
    <property type="project" value="TreeGrafter"/>
</dbReference>
<evidence type="ECO:0000256" key="1">
    <source>
        <dbReference type="SAM" id="Phobius"/>
    </source>
</evidence>
<feature type="transmembrane region" description="Helical" evidence="1">
    <location>
        <begin position="231"/>
        <end position="253"/>
    </location>
</feature>
<evidence type="ECO:0000256" key="2">
    <source>
        <dbReference type="SAM" id="SignalP"/>
    </source>
</evidence>
<dbReference type="SUPFAM" id="SSF103473">
    <property type="entry name" value="MFS general substrate transporter"/>
    <property type="match status" value="1"/>
</dbReference>
<sequence>TKLVLTGVSFLSFFAAWSLKPVENIQETKGQDFLENGKPLLILKEEEKRIDTKEMTNQNDTHRQTQIFALLKSPKFINIVLGTALGFACDNLFVGVIRLTLNNLKFSDYEIARMSMVHFGCDLIARIIYAIASAYCSIRNRYVFYVGTLITVIFRIAFVLRDDYMWRVMTLSILGFARCCIQTPFSLVIAEEYRNDYPTAISLFFVFSGVVSLLLGQITNFVKIATNSDAMFLQVFTGAMSITVITWGAEFVYSMIRKR</sequence>
<feature type="non-terminal residue" evidence="3">
    <location>
        <position position="1"/>
    </location>
</feature>
<reference evidence="3" key="1">
    <citation type="submission" date="2022-01" db="EMBL/GenBank/DDBJ databases">
        <authorList>
            <person name="King R."/>
        </authorList>
    </citation>
    <scope>NUCLEOTIDE SEQUENCE</scope>
</reference>
<dbReference type="PANTHER" id="PTHR11360">
    <property type="entry name" value="MONOCARBOXYLATE TRANSPORTER"/>
    <property type="match status" value="1"/>
</dbReference>
<feature type="transmembrane region" description="Helical" evidence="1">
    <location>
        <begin position="76"/>
        <end position="97"/>
    </location>
</feature>
<feature type="transmembrane region" description="Helical" evidence="1">
    <location>
        <begin position="117"/>
        <end position="135"/>
    </location>
</feature>
<evidence type="ECO:0000313" key="4">
    <source>
        <dbReference type="Proteomes" id="UP001153712"/>
    </source>
</evidence>